<dbReference type="Proteomes" id="UP000005819">
    <property type="component" value="Unassembled WGS sequence"/>
</dbReference>
<dbReference type="FunFam" id="3.40.50.1820:FF:000003">
    <property type="entry name" value="Dipeptidyl peptidase 4"/>
    <property type="match status" value="1"/>
</dbReference>
<dbReference type="InterPro" id="IPR050278">
    <property type="entry name" value="Serine_Prot_S9B/DPPIV"/>
</dbReference>
<dbReference type="SUPFAM" id="SSF53474">
    <property type="entry name" value="alpha/beta-Hydrolases"/>
    <property type="match status" value="1"/>
</dbReference>
<evidence type="ECO:0000256" key="2">
    <source>
        <dbReference type="SAM" id="SignalP"/>
    </source>
</evidence>
<keyword evidence="2" id="KW-0732">Signal</keyword>
<dbReference type="Gene3D" id="3.40.50.1820">
    <property type="entry name" value="alpha/beta hydrolase"/>
    <property type="match status" value="1"/>
</dbReference>
<evidence type="ECO:0000313" key="6">
    <source>
        <dbReference type="Proteomes" id="UP000005819"/>
    </source>
</evidence>
<evidence type="ECO:0000259" key="3">
    <source>
        <dbReference type="Pfam" id="PF00326"/>
    </source>
</evidence>
<dbReference type="PANTHER" id="PTHR11731">
    <property type="entry name" value="PROTEASE FAMILY S9B,C DIPEPTIDYL-PEPTIDASE IV-RELATED"/>
    <property type="match status" value="1"/>
</dbReference>
<dbReference type="EC" id="3.4.-.-" evidence="5"/>
<comment type="caution">
    <text evidence="5">The sequence shown here is derived from an EMBL/GenBank/DDBJ whole genome shotgun (WGS) entry which is preliminary data.</text>
</comment>
<organism evidence="5 6">
    <name type="scientific">Alistipes putredinis DSM 17216</name>
    <dbReference type="NCBI Taxonomy" id="445970"/>
    <lineage>
        <taxon>Bacteria</taxon>
        <taxon>Pseudomonadati</taxon>
        <taxon>Bacteroidota</taxon>
        <taxon>Bacteroidia</taxon>
        <taxon>Bacteroidales</taxon>
        <taxon>Rikenellaceae</taxon>
        <taxon>Alistipes</taxon>
    </lineage>
</organism>
<accession>B0MZ45</accession>
<keyword evidence="5" id="KW-0378">Hydrolase</keyword>
<dbReference type="eggNOG" id="COG1506">
    <property type="taxonomic scope" value="Bacteria"/>
</dbReference>
<dbReference type="AlphaFoldDB" id="B0MZ45"/>
<dbReference type="SUPFAM" id="SSF82171">
    <property type="entry name" value="DPP6 N-terminal domain-like"/>
    <property type="match status" value="1"/>
</dbReference>
<dbReference type="GO" id="GO:0006508">
    <property type="term" value="P:proteolysis"/>
    <property type="evidence" value="ECO:0007669"/>
    <property type="project" value="InterPro"/>
</dbReference>
<feature type="chain" id="PRO_5002752299" evidence="2">
    <location>
        <begin position="20"/>
        <end position="715"/>
    </location>
</feature>
<dbReference type="GO" id="GO:0008236">
    <property type="term" value="F:serine-type peptidase activity"/>
    <property type="evidence" value="ECO:0007669"/>
    <property type="project" value="InterPro"/>
</dbReference>
<dbReference type="MEROPS" id="S09.013"/>
<gene>
    <name evidence="5" type="ORF">ALIPUT_02419</name>
</gene>
<proteinExistence type="predicted"/>
<dbReference type="Gene3D" id="2.140.10.30">
    <property type="entry name" value="Dipeptidylpeptidase IV, N-terminal domain"/>
    <property type="match status" value="1"/>
</dbReference>
<dbReference type="eggNOG" id="COG0823">
    <property type="taxonomic scope" value="Bacteria"/>
</dbReference>
<dbReference type="EMBL" id="ABFK02000020">
    <property type="protein sequence ID" value="EDS02881.1"/>
    <property type="molecule type" value="Genomic_DNA"/>
</dbReference>
<dbReference type="InterPro" id="IPR029058">
    <property type="entry name" value="AB_hydrolase_fold"/>
</dbReference>
<evidence type="ECO:0000259" key="4">
    <source>
        <dbReference type="Pfam" id="PF00930"/>
    </source>
</evidence>
<dbReference type="ESTHER" id="9bact-b0mz45">
    <property type="family name" value="DPP4N_Peptidase_S9"/>
</dbReference>
<dbReference type="InterPro" id="IPR002469">
    <property type="entry name" value="Peptidase_S9B_N"/>
</dbReference>
<feature type="domain" description="Dipeptidylpeptidase IV N-terminal" evidence="4">
    <location>
        <begin position="92"/>
        <end position="423"/>
    </location>
</feature>
<dbReference type="OrthoDB" id="9812921at2"/>
<evidence type="ECO:0000313" key="5">
    <source>
        <dbReference type="EMBL" id="EDS02881.1"/>
    </source>
</evidence>
<name>B0MZ45_9BACT</name>
<feature type="signal peptide" evidence="2">
    <location>
        <begin position="1"/>
        <end position="19"/>
    </location>
</feature>
<dbReference type="GeneID" id="73802839"/>
<reference evidence="5" key="1">
    <citation type="submission" date="2007-10" db="EMBL/GenBank/DDBJ databases">
        <authorList>
            <person name="Fulton L."/>
            <person name="Clifton S."/>
            <person name="Fulton B."/>
            <person name="Xu J."/>
            <person name="Minx P."/>
            <person name="Pepin K.H."/>
            <person name="Johnson M."/>
            <person name="Thiruvilangam P."/>
            <person name="Bhonagiri V."/>
            <person name="Nash W.E."/>
            <person name="Mardis E.R."/>
            <person name="Wilson R.K."/>
        </authorList>
    </citation>
    <scope>NUCLEOTIDE SEQUENCE [LARGE SCALE GENOMIC DNA]</scope>
    <source>
        <strain evidence="5">DSM 17216</strain>
    </source>
</reference>
<keyword evidence="1" id="KW-0325">Glycoprotein</keyword>
<dbReference type="RefSeq" id="WP_004328464.1">
    <property type="nucleotide sequence ID" value="NZ_DS499577.1"/>
</dbReference>
<evidence type="ECO:0000256" key="1">
    <source>
        <dbReference type="ARBA" id="ARBA00023180"/>
    </source>
</evidence>
<dbReference type="Pfam" id="PF00326">
    <property type="entry name" value="Peptidase_S9"/>
    <property type="match status" value="1"/>
</dbReference>
<dbReference type="InterPro" id="IPR001375">
    <property type="entry name" value="Peptidase_S9_cat"/>
</dbReference>
<dbReference type="Pfam" id="PF00930">
    <property type="entry name" value="DPPIV_N"/>
    <property type="match status" value="1"/>
</dbReference>
<feature type="domain" description="Peptidase S9 prolyl oligopeptidase catalytic" evidence="3">
    <location>
        <begin position="517"/>
        <end position="714"/>
    </location>
</feature>
<sequence length="715" mass="81443">MLKKLLLLILLGTAFTAQAEAAAPSTYRDIARLRAMNQRAQGIRPAADGKSYTTLRGNAIERHSYTKDAPGELLFEWKNDKENRDIADYQFSPDGKLLLLSIGSEPIYRHSYTTDYYLKDADGLRPILTDLSDTRDASFSPDGRTIAFSSGNNLYLYDIVGDSVRPITTDGAWNRIINGTTDWVYEEECAFTKAYAFSPDGQKIAYLRFDESRVPVFEMMRYDGKLYNEAYSFKYPKAGDANSVVDLYVYDLKTGETERVDVGPDRGQYILQPEWTPDGRLCFQRMNRRQNHFEAVLCNPDGTQQVIYDERSPKYVDHLNKTFYFLEDGRRFIVREETSTGYMHLYLYGIGQGVLHPITQGEWEVTDFVGLRSDKVYYISTESSPLKRDLYRIGLDGKHKERLTPGDGYYSIYPSADLSYYICEGGGSSAPGRTDVFNAAGKRVRTLYDNAPLKEALAEAGLPVREFFTFTTERGDELNGYMLKPLDFDPAKCYPVLLTQYSGPGSQQVAEVWGPDWEDALVTHGYIVVCVDPRGTGYRGEEFKKLTYGDLGRLEVEDQISTARYMARQSWVDPARIGIYGWSYGGFMALGCAFRGEGLFKMAIAVAPVTSWRYYDSIYTENFNGLPEDHPKGYDDNSPVNLAHLFRDDSTRLLIVHGTADDNVHFQNTMEMVRALNKLGKQYDMMVYPDQNHSMMPDDMIHVREKMLRYTLENL</sequence>
<dbReference type="GO" id="GO:0008239">
    <property type="term" value="F:dipeptidyl-peptidase activity"/>
    <property type="evidence" value="ECO:0007669"/>
    <property type="project" value="TreeGrafter"/>
</dbReference>
<reference evidence="5" key="2">
    <citation type="submission" date="2013-09" db="EMBL/GenBank/DDBJ databases">
        <title>Draft genome sequence of Alistipes putredinis (DSM 17216).</title>
        <authorList>
            <person name="Sudarsanam P."/>
            <person name="Ley R."/>
            <person name="Guruge J."/>
            <person name="Turnbaugh P.J."/>
            <person name="Mahowald M."/>
            <person name="Liep D."/>
            <person name="Gordon J."/>
        </authorList>
    </citation>
    <scope>NUCLEOTIDE SEQUENCE</scope>
    <source>
        <strain evidence="5">DSM 17216</strain>
    </source>
</reference>
<dbReference type="HOGENOM" id="CLU_006105_2_0_10"/>
<keyword evidence="6" id="KW-1185">Reference proteome</keyword>
<protein>
    <submittedName>
        <fullName evidence="5">Peptidase, S9A/B/C family, catalytic domain protein</fullName>
        <ecNumber evidence="5">3.4.-.-</ecNumber>
    </submittedName>
</protein>
<dbReference type="PANTHER" id="PTHR11731:SF193">
    <property type="entry name" value="DIPEPTIDYL PEPTIDASE 9"/>
    <property type="match status" value="1"/>
</dbReference>